<reference evidence="2 3" key="1">
    <citation type="submission" date="2018-10" db="EMBL/GenBank/DDBJ databases">
        <title>Corynebacterium macginleyi genome sequencing and assembly of the type strain and two clinical samples.</title>
        <authorList>
            <person name="Bernier A.-M."/>
            <person name="Bernard K."/>
        </authorList>
    </citation>
    <scope>NUCLEOTIDE SEQUENCE [LARGE SCALE GENOMIC DNA]</scope>
    <source>
        <strain evidence="2 3">NML 120205</strain>
    </source>
</reference>
<feature type="transmembrane region" description="Helical" evidence="1">
    <location>
        <begin position="150"/>
        <end position="168"/>
    </location>
</feature>
<sequence length="227" mass="25469">MGFISSLISTDSSNRFHTLAQLIVNRYYRITTTSKVDKQSAERLVMTTPQPTSQTERREIKAAAAICLFVIFILGPTYLRELVTGRFSTALSAAIPEGLSKHNLDGGPFWMLTAGLVVKIAGILIIAFFAYRLVKPMLRGQVFNMKNVRFLNGMTFGILVWFIGRFPLEGMGNNWASWQLEIDWWFDQSGSPSGELALPYLFVCTLQLFSVAIKRGCKLEEEVEGLV</sequence>
<evidence type="ECO:0008006" key="4">
    <source>
        <dbReference type="Google" id="ProtNLM"/>
    </source>
</evidence>
<evidence type="ECO:0000313" key="2">
    <source>
        <dbReference type="EMBL" id="RMB63189.1"/>
    </source>
</evidence>
<protein>
    <recommendedName>
        <fullName evidence="4">DUF2975 domain-containing protein</fullName>
    </recommendedName>
</protein>
<dbReference type="Proteomes" id="UP000270649">
    <property type="component" value="Unassembled WGS sequence"/>
</dbReference>
<keyword evidence="1" id="KW-1133">Transmembrane helix</keyword>
<name>A0A3M0GXX1_9CORY</name>
<evidence type="ECO:0000256" key="1">
    <source>
        <dbReference type="SAM" id="Phobius"/>
    </source>
</evidence>
<evidence type="ECO:0000313" key="3">
    <source>
        <dbReference type="Proteomes" id="UP000270649"/>
    </source>
</evidence>
<proteinExistence type="predicted"/>
<feature type="transmembrane region" description="Helical" evidence="1">
    <location>
        <begin position="109"/>
        <end position="130"/>
    </location>
</feature>
<keyword evidence="1" id="KW-0472">Membrane</keyword>
<gene>
    <name evidence="2" type="ORF">D9543_03730</name>
</gene>
<organism evidence="2 3">
    <name type="scientific">Corynebacterium macginleyi</name>
    <dbReference type="NCBI Taxonomy" id="38290"/>
    <lineage>
        <taxon>Bacteria</taxon>
        <taxon>Bacillati</taxon>
        <taxon>Actinomycetota</taxon>
        <taxon>Actinomycetes</taxon>
        <taxon>Mycobacteriales</taxon>
        <taxon>Corynebacteriaceae</taxon>
        <taxon>Corynebacterium</taxon>
    </lineage>
</organism>
<keyword evidence="1" id="KW-0812">Transmembrane</keyword>
<accession>A0A3M0GXX1</accession>
<dbReference type="EMBL" id="REGC01000003">
    <property type="protein sequence ID" value="RMB63189.1"/>
    <property type="molecule type" value="Genomic_DNA"/>
</dbReference>
<feature type="transmembrane region" description="Helical" evidence="1">
    <location>
        <begin position="196"/>
        <end position="213"/>
    </location>
</feature>
<dbReference type="AlphaFoldDB" id="A0A3M0GXX1"/>
<feature type="transmembrane region" description="Helical" evidence="1">
    <location>
        <begin position="62"/>
        <end position="79"/>
    </location>
</feature>
<comment type="caution">
    <text evidence="2">The sequence shown here is derived from an EMBL/GenBank/DDBJ whole genome shotgun (WGS) entry which is preliminary data.</text>
</comment>